<sequence length="186" mass="21653">MLPSFHGLDNEDPFKHIDEFVEKSSTVKIQNFSDDTLKLKLFLFSLKDRAKDWLNSLATGSITTWAQLQQEFLTKYFPIGMTIMYRQAITSFSQVGGEQFHDTWERLRQLTRKCPHHEVPKWQLVRIFYDGLSERHRQMVDASCGGTFMFKTPDEAWLLFDNLSNNSQQHASAARRVNMVASNSQQ</sequence>
<name>A0ACC0M541_RHOML</name>
<keyword evidence="2" id="KW-1185">Reference proteome</keyword>
<reference evidence="1" key="1">
    <citation type="submission" date="2022-02" db="EMBL/GenBank/DDBJ databases">
        <title>Plant Genome Project.</title>
        <authorList>
            <person name="Zhang R.-G."/>
        </authorList>
    </citation>
    <scope>NUCLEOTIDE SEQUENCE</scope>
    <source>
        <strain evidence="1">AT1</strain>
    </source>
</reference>
<evidence type="ECO:0000313" key="2">
    <source>
        <dbReference type="Proteomes" id="UP001062846"/>
    </source>
</evidence>
<dbReference type="EMBL" id="CM046397">
    <property type="protein sequence ID" value="KAI8535523.1"/>
    <property type="molecule type" value="Genomic_DNA"/>
</dbReference>
<organism evidence="1 2">
    <name type="scientific">Rhododendron molle</name>
    <name type="common">Chinese azalea</name>
    <name type="synonym">Azalea mollis</name>
    <dbReference type="NCBI Taxonomy" id="49168"/>
    <lineage>
        <taxon>Eukaryota</taxon>
        <taxon>Viridiplantae</taxon>
        <taxon>Streptophyta</taxon>
        <taxon>Embryophyta</taxon>
        <taxon>Tracheophyta</taxon>
        <taxon>Spermatophyta</taxon>
        <taxon>Magnoliopsida</taxon>
        <taxon>eudicotyledons</taxon>
        <taxon>Gunneridae</taxon>
        <taxon>Pentapetalae</taxon>
        <taxon>asterids</taxon>
        <taxon>Ericales</taxon>
        <taxon>Ericaceae</taxon>
        <taxon>Ericoideae</taxon>
        <taxon>Rhodoreae</taxon>
        <taxon>Rhododendron</taxon>
    </lineage>
</organism>
<accession>A0ACC0M541</accession>
<evidence type="ECO:0000313" key="1">
    <source>
        <dbReference type="EMBL" id="KAI8535523.1"/>
    </source>
</evidence>
<protein>
    <submittedName>
        <fullName evidence="1">Uncharacterized protein</fullName>
    </submittedName>
</protein>
<comment type="caution">
    <text evidence="1">The sequence shown here is derived from an EMBL/GenBank/DDBJ whole genome shotgun (WGS) entry which is preliminary data.</text>
</comment>
<gene>
    <name evidence="1" type="ORF">RHMOL_Rhmol10G0180600</name>
</gene>
<dbReference type="Proteomes" id="UP001062846">
    <property type="component" value="Chromosome 10"/>
</dbReference>
<proteinExistence type="predicted"/>